<accession>A0A853FMD2</accession>
<keyword evidence="4" id="KW-1185">Reference proteome</keyword>
<name>A0A853FMD2_9BURK</name>
<dbReference type="PANTHER" id="PTHR21017">
    <property type="entry name" value="NIPSNAP-RELATED"/>
    <property type="match status" value="1"/>
</dbReference>
<proteinExistence type="inferred from homology"/>
<dbReference type="InterPro" id="IPR012577">
    <property type="entry name" value="NIPSNAP"/>
</dbReference>
<dbReference type="Proteomes" id="UP000580517">
    <property type="component" value="Unassembled WGS sequence"/>
</dbReference>
<evidence type="ECO:0000313" key="3">
    <source>
        <dbReference type="EMBL" id="NYT39056.1"/>
    </source>
</evidence>
<dbReference type="InterPro" id="IPR051557">
    <property type="entry name" value="NipSnap_domain"/>
</dbReference>
<protein>
    <submittedName>
        <fullName evidence="3">NIPSNAP family protein</fullName>
    </submittedName>
</protein>
<dbReference type="InterPro" id="IPR011008">
    <property type="entry name" value="Dimeric_a/b-barrel"/>
</dbReference>
<dbReference type="AlphaFoldDB" id="A0A853FMD2"/>
<comment type="similarity">
    <text evidence="1">Belongs to the NipSnap family.</text>
</comment>
<evidence type="ECO:0000313" key="4">
    <source>
        <dbReference type="Proteomes" id="UP000580517"/>
    </source>
</evidence>
<dbReference type="EMBL" id="JACCEW010000009">
    <property type="protein sequence ID" value="NYT39056.1"/>
    <property type="molecule type" value="Genomic_DNA"/>
</dbReference>
<dbReference type="SUPFAM" id="SSF54909">
    <property type="entry name" value="Dimeric alpha+beta barrel"/>
    <property type="match status" value="1"/>
</dbReference>
<sequence>MIFELRTYTVAHGQMTSYLDRYEHQALPLLRKHLGRFLGFYVSEIGPLNQVLHIWAYEDLTDRQHRRAELDADPAWHAFKELNAGTFVHQEVKIMRDLPFSPQWL</sequence>
<evidence type="ECO:0000256" key="1">
    <source>
        <dbReference type="ARBA" id="ARBA00005291"/>
    </source>
</evidence>
<reference evidence="3 4" key="1">
    <citation type="submission" date="2020-07" db="EMBL/GenBank/DDBJ databases">
        <title>Taxonomic revisions and descriptions of new bacterial species based on genomic comparisons in the high-G+C-content subgroup of the family Alcaligenaceae.</title>
        <authorList>
            <person name="Szabo A."/>
            <person name="Felfoldi T."/>
        </authorList>
    </citation>
    <scope>NUCLEOTIDE SEQUENCE [LARGE SCALE GENOMIC DNA]</scope>
    <source>
        <strain evidence="3 4">DSM 25264</strain>
    </source>
</reference>
<comment type="caution">
    <text evidence="3">The sequence shown here is derived from an EMBL/GenBank/DDBJ whole genome shotgun (WGS) entry which is preliminary data.</text>
</comment>
<dbReference type="RefSeq" id="WP_129971476.1">
    <property type="nucleotide sequence ID" value="NZ_JACCEW010000009.1"/>
</dbReference>
<dbReference type="OrthoDB" id="8905985at2"/>
<dbReference type="PANTHER" id="PTHR21017:SF17">
    <property type="entry name" value="PROTEIN NIPSNAP"/>
    <property type="match status" value="1"/>
</dbReference>
<dbReference type="Gene3D" id="3.30.70.100">
    <property type="match status" value="1"/>
</dbReference>
<dbReference type="Pfam" id="PF07978">
    <property type="entry name" value="NIPSNAP"/>
    <property type="match status" value="1"/>
</dbReference>
<organism evidence="3 4">
    <name type="scientific">Allopusillimonas soli</name>
    <dbReference type="NCBI Taxonomy" id="659016"/>
    <lineage>
        <taxon>Bacteria</taxon>
        <taxon>Pseudomonadati</taxon>
        <taxon>Pseudomonadota</taxon>
        <taxon>Betaproteobacteria</taxon>
        <taxon>Burkholderiales</taxon>
        <taxon>Alcaligenaceae</taxon>
        <taxon>Allopusillimonas</taxon>
    </lineage>
</organism>
<gene>
    <name evidence="3" type="ORF">H0A68_19450</name>
</gene>
<evidence type="ECO:0000259" key="2">
    <source>
        <dbReference type="Pfam" id="PF07978"/>
    </source>
</evidence>
<feature type="domain" description="NIPSNAP" evidence="2">
    <location>
        <begin position="3"/>
        <end position="102"/>
    </location>
</feature>